<feature type="domain" description="PDZ" evidence="1">
    <location>
        <begin position="106"/>
        <end position="179"/>
    </location>
</feature>
<sequence>MMFNRFFHLANRGLLAVVLVSLFLACKKENGKDVQSSQNVITNQWVIGNMRDIYYWNTAIPQDRNLDFTLGPEDFFDKILHPDDRFSWIELADDLLAGNTGVSTTVGLGIGLIQLSGSNNVIISVRYALKKSPAELAGIERGDVITAINGQQLTTGNYQSLLNIYYGKDPFTVQVAHIEGNRIVLDEEVELIPVQNFQEQAIHHSAVITTPSGKKVAYLFYNRFLNTQPNELLDVFATFKAADVNELVLDLRYNGGGGIWIAAILAGLIQADFKEHEPFIEYKFNSNYTDEKATYYQLFGGDSEKEDEVASANQVVNSIKALNLNLPRVYIIATNYSASASELLINNLRPFLSDGNVVHIGGTTVGKNEGSVTIVDKRSPRQIEWGIQPIIVKIANKNGFGDYPKGLVPQYQINEWDYLPWAPIGSADDPLLARALVLIDPSLQPRASKSMDAKAQIARSLQAAEVPGFEDELNKPVPIDISKPGQLNR</sequence>
<dbReference type="InterPro" id="IPR029045">
    <property type="entry name" value="ClpP/crotonase-like_dom_sf"/>
</dbReference>
<dbReference type="Gene3D" id="3.30.750.170">
    <property type="match status" value="1"/>
</dbReference>
<dbReference type="InterPro" id="IPR036034">
    <property type="entry name" value="PDZ_sf"/>
</dbReference>
<dbReference type="RefSeq" id="WP_379023178.1">
    <property type="nucleotide sequence ID" value="NZ_JBHRTA010000037.1"/>
</dbReference>
<dbReference type="PANTHER" id="PTHR32060:SF30">
    <property type="entry name" value="CARBOXY-TERMINAL PROCESSING PROTEASE CTPA"/>
    <property type="match status" value="1"/>
</dbReference>
<proteinExistence type="predicted"/>
<dbReference type="Pfam" id="PF03572">
    <property type="entry name" value="Peptidase_S41"/>
    <property type="match status" value="1"/>
</dbReference>
<dbReference type="SMART" id="SM00228">
    <property type="entry name" value="PDZ"/>
    <property type="match status" value="1"/>
</dbReference>
<evidence type="ECO:0000313" key="3">
    <source>
        <dbReference type="Proteomes" id="UP001595526"/>
    </source>
</evidence>
<dbReference type="Proteomes" id="UP001595526">
    <property type="component" value="Unassembled WGS sequence"/>
</dbReference>
<dbReference type="EMBL" id="JBHRTA010000037">
    <property type="protein sequence ID" value="MFC3198484.1"/>
    <property type="molecule type" value="Genomic_DNA"/>
</dbReference>
<dbReference type="InterPro" id="IPR041489">
    <property type="entry name" value="PDZ_6"/>
</dbReference>
<dbReference type="InterPro" id="IPR041613">
    <property type="entry name" value="Pept_S41_N"/>
</dbReference>
<dbReference type="InterPro" id="IPR001478">
    <property type="entry name" value="PDZ"/>
</dbReference>
<comment type="caution">
    <text evidence="2">The sequence shown here is derived from an EMBL/GenBank/DDBJ whole genome shotgun (WGS) entry which is preliminary data.</text>
</comment>
<accession>A0ABV7JK65</accession>
<dbReference type="PANTHER" id="PTHR32060">
    <property type="entry name" value="TAIL-SPECIFIC PROTEASE"/>
    <property type="match status" value="1"/>
</dbReference>
<dbReference type="Gene3D" id="3.90.226.10">
    <property type="entry name" value="2-enoyl-CoA Hydratase, Chain A, domain 1"/>
    <property type="match status" value="1"/>
</dbReference>
<dbReference type="PROSITE" id="PS51257">
    <property type="entry name" value="PROKAR_LIPOPROTEIN"/>
    <property type="match status" value="1"/>
</dbReference>
<dbReference type="Pfam" id="PF17820">
    <property type="entry name" value="PDZ_6"/>
    <property type="match status" value="1"/>
</dbReference>
<protein>
    <submittedName>
        <fullName evidence="2">S41 family peptidase</fullName>
    </submittedName>
</protein>
<gene>
    <name evidence="2" type="ORF">ACFOET_12740</name>
</gene>
<dbReference type="InterPro" id="IPR005151">
    <property type="entry name" value="Tail-specific_protease"/>
</dbReference>
<dbReference type="SUPFAM" id="SSF50156">
    <property type="entry name" value="PDZ domain-like"/>
    <property type="match status" value="1"/>
</dbReference>
<name>A0ABV7JK65_9SPHI</name>
<reference evidence="3" key="1">
    <citation type="journal article" date="2019" name="Int. J. Syst. Evol. Microbiol.">
        <title>The Global Catalogue of Microorganisms (GCM) 10K type strain sequencing project: providing services to taxonomists for standard genome sequencing and annotation.</title>
        <authorList>
            <consortium name="The Broad Institute Genomics Platform"/>
            <consortium name="The Broad Institute Genome Sequencing Center for Infectious Disease"/>
            <person name="Wu L."/>
            <person name="Ma J."/>
        </authorList>
    </citation>
    <scope>NUCLEOTIDE SEQUENCE [LARGE SCALE GENOMIC DNA]</scope>
    <source>
        <strain evidence="3">KCTC 52416</strain>
    </source>
</reference>
<evidence type="ECO:0000313" key="2">
    <source>
        <dbReference type="EMBL" id="MFC3198484.1"/>
    </source>
</evidence>
<dbReference type="Gene3D" id="2.30.42.10">
    <property type="match status" value="1"/>
</dbReference>
<dbReference type="Pfam" id="PF18294">
    <property type="entry name" value="Pept_S41_N"/>
    <property type="match status" value="1"/>
</dbReference>
<dbReference type="SUPFAM" id="SSF52096">
    <property type="entry name" value="ClpP/crotonase"/>
    <property type="match status" value="1"/>
</dbReference>
<dbReference type="CDD" id="cd07561">
    <property type="entry name" value="Peptidase_S41_CPP_like"/>
    <property type="match status" value="1"/>
</dbReference>
<keyword evidence="3" id="KW-1185">Reference proteome</keyword>
<organism evidence="2 3">
    <name type="scientific">Parapedobacter deserti</name>
    <dbReference type="NCBI Taxonomy" id="1912957"/>
    <lineage>
        <taxon>Bacteria</taxon>
        <taxon>Pseudomonadati</taxon>
        <taxon>Bacteroidota</taxon>
        <taxon>Sphingobacteriia</taxon>
        <taxon>Sphingobacteriales</taxon>
        <taxon>Sphingobacteriaceae</taxon>
        <taxon>Parapedobacter</taxon>
    </lineage>
</organism>
<evidence type="ECO:0000259" key="1">
    <source>
        <dbReference type="SMART" id="SM00228"/>
    </source>
</evidence>